<evidence type="ECO:0000259" key="1">
    <source>
        <dbReference type="Pfam" id="PF02557"/>
    </source>
</evidence>
<dbReference type="InterPro" id="IPR003709">
    <property type="entry name" value="VanY-like_core_dom"/>
</dbReference>
<dbReference type="PANTHER" id="PTHR34385:SF1">
    <property type="entry name" value="PEPTIDOGLYCAN L-ALANYL-D-GLUTAMATE ENDOPEPTIDASE CWLK"/>
    <property type="match status" value="1"/>
</dbReference>
<dbReference type="InterPro" id="IPR009045">
    <property type="entry name" value="Zn_M74/Hedgehog-like"/>
</dbReference>
<dbReference type="AlphaFoldDB" id="A0A9D1EKQ5"/>
<protein>
    <submittedName>
        <fullName evidence="2">M15 family metallopeptidase</fullName>
    </submittedName>
</protein>
<dbReference type="InterPro" id="IPR052179">
    <property type="entry name" value="DD-CPase-like"/>
</dbReference>
<organism evidence="2 3">
    <name type="scientific">Candidatus Egerieimonas intestinavium</name>
    <dbReference type="NCBI Taxonomy" id="2840777"/>
    <lineage>
        <taxon>Bacteria</taxon>
        <taxon>Bacillati</taxon>
        <taxon>Bacillota</taxon>
        <taxon>Clostridia</taxon>
        <taxon>Lachnospirales</taxon>
        <taxon>Lachnospiraceae</taxon>
        <taxon>Lachnospiraceae incertae sedis</taxon>
        <taxon>Candidatus Egerieimonas</taxon>
    </lineage>
</organism>
<dbReference type="EMBL" id="DVHU01000089">
    <property type="protein sequence ID" value="HIR93720.1"/>
    <property type="molecule type" value="Genomic_DNA"/>
</dbReference>
<feature type="domain" description="D-alanyl-D-alanine carboxypeptidase-like core" evidence="1">
    <location>
        <begin position="39"/>
        <end position="167"/>
    </location>
</feature>
<sequence length="187" mass="21179">MSEYHILVNREHPLSKDYVPGDLKEACFPFLAEPGDPKRLLRQTACQAAQKLFTRARGQGLCLWGISGYRSYARQEEIFRRRLSQAGAAHAQAYLAPPGCSEHQTGLALDVSSPEISYELEETFAQTSEGRFLTKHAAFYGFILRYPKGKEAITGYAWEPWHIRYVGRPLALYLSFTGLTLEEYLAL</sequence>
<dbReference type="PANTHER" id="PTHR34385">
    <property type="entry name" value="D-ALANYL-D-ALANINE CARBOXYPEPTIDASE"/>
    <property type="match status" value="1"/>
</dbReference>
<comment type="caution">
    <text evidence="2">The sequence shown here is derived from an EMBL/GenBank/DDBJ whole genome shotgun (WGS) entry which is preliminary data.</text>
</comment>
<dbReference type="InterPro" id="IPR058193">
    <property type="entry name" value="VanY/YodJ_core_dom"/>
</dbReference>
<dbReference type="GO" id="GO:0008233">
    <property type="term" value="F:peptidase activity"/>
    <property type="evidence" value="ECO:0007669"/>
    <property type="project" value="InterPro"/>
</dbReference>
<dbReference type="CDD" id="cd14852">
    <property type="entry name" value="LD-carboxypeptidase"/>
    <property type="match status" value="1"/>
</dbReference>
<proteinExistence type="predicted"/>
<dbReference type="SUPFAM" id="SSF55166">
    <property type="entry name" value="Hedgehog/DD-peptidase"/>
    <property type="match status" value="1"/>
</dbReference>
<dbReference type="Pfam" id="PF02557">
    <property type="entry name" value="VanY"/>
    <property type="match status" value="1"/>
</dbReference>
<dbReference type="Proteomes" id="UP000886841">
    <property type="component" value="Unassembled WGS sequence"/>
</dbReference>
<dbReference type="GO" id="GO:0006508">
    <property type="term" value="P:proteolysis"/>
    <property type="evidence" value="ECO:0007669"/>
    <property type="project" value="InterPro"/>
</dbReference>
<reference evidence="2" key="2">
    <citation type="journal article" date="2021" name="PeerJ">
        <title>Extensive microbial diversity within the chicken gut microbiome revealed by metagenomics and culture.</title>
        <authorList>
            <person name="Gilroy R."/>
            <person name="Ravi A."/>
            <person name="Getino M."/>
            <person name="Pursley I."/>
            <person name="Horton D.L."/>
            <person name="Alikhan N.F."/>
            <person name="Baker D."/>
            <person name="Gharbi K."/>
            <person name="Hall N."/>
            <person name="Watson M."/>
            <person name="Adriaenssens E.M."/>
            <person name="Foster-Nyarko E."/>
            <person name="Jarju S."/>
            <person name="Secka A."/>
            <person name="Antonio M."/>
            <person name="Oren A."/>
            <person name="Chaudhuri R.R."/>
            <person name="La Ragione R."/>
            <person name="Hildebrand F."/>
            <person name="Pallen M.J."/>
        </authorList>
    </citation>
    <scope>NUCLEOTIDE SEQUENCE</scope>
    <source>
        <strain evidence="2">ChiSxjej1B13-7041</strain>
    </source>
</reference>
<gene>
    <name evidence="2" type="ORF">IAB98_09920</name>
</gene>
<name>A0A9D1EKQ5_9FIRM</name>
<evidence type="ECO:0000313" key="3">
    <source>
        <dbReference type="Proteomes" id="UP000886841"/>
    </source>
</evidence>
<dbReference type="Gene3D" id="3.30.1380.10">
    <property type="match status" value="1"/>
</dbReference>
<evidence type="ECO:0000313" key="2">
    <source>
        <dbReference type="EMBL" id="HIR93720.1"/>
    </source>
</evidence>
<accession>A0A9D1EKQ5</accession>
<reference evidence="2" key="1">
    <citation type="submission" date="2020-10" db="EMBL/GenBank/DDBJ databases">
        <authorList>
            <person name="Gilroy R."/>
        </authorList>
    </citation>
    <scope>NUCLEOTIDE SEQUENCE</scope>
    <source>
        <strain evidence="2">ChiSxjej1B13-7041</strain>
    </source>
</reference>